<dbReference type="GO" id="GO:0005634">
    <property type="term" value="C:nucleus"/>
    <property type="evidence" value="ECO:0007669"/>
    <property type="project" value="TreeGrafter"/>
</dbReference>
<dbReference type="Gene3D" id="1.10.720.30">
    <property type="entry name" value="SAP domain"/>
    <property type="match status" value="1"/>
</dbReference>
<dbReference type="Pfam" id="PF02037">
    <property type="entry name" value="SAP"/>
    <property type="match status" value="1"/>
</dbReference>
<feature type="compositionally biased region" description="Basic and acidic residues" evidence="3">
    <location>
        <begin position="109"/>
        <end position="159"/>
    </location>
</feature>
<dbReference type="InterPro" id="IPR003034">
    <property type="entry name" value="SAP_dom"/>
</dbReference>
<feature type="compositionally biased region" description="Basic and acidic residues" evidence="3">
    <location>
        <begin position="80"/>
        <end position="93"/>
    </location>
</feature>
<dbReference type="PANTHER" id="PTHR46551:SF1">
    <property type="entry name" value="SAP DOMAIN-CONTAINING RIBONUCLEOPROTEIN"/>
    <property type="match status" value="1"/>
</dbReference>
<dbReference type="InterPro" id="IPR036361">
    <property type="entry name" value="SAP_dom_sf"/>
</dbReference>
<dbReference type="AlphaFoldDB" id="A0A7S1D3T5"/>
<evidence type="ECO:0000256" key="1">
    <source>
        <dbReference type="ARBA" id="ARBA00022553"/>
    </source>
</evidence>
<dbReference type="PROSITE" id="PS50800">
    <property type="entry name" value="SAP"/>
    <property type="match status" value="1"/>
</dbReference>
<feature type="compositionally biased region" description="Basic and acidic residues" evidence="3">
    <location>
        <begin position="234"/>
        <end position="259"/>
    </location>
</feature>
<feature type="compositionally biased region" description="Basic and acidic residues" evidence="3">
    <location>
        <begin position="166"/>
        <end position="177"/>
    </location>
</feature>
<gene>
    <name evidence="5" type="ORF">CTEN0397_LOCUS7075</name>
</gene>
<dbReference type="SUPFAM" id="SSF68906">
    <property type="entry name" value="SAP domain"/>
    <property type="match status" value="1"/>
</dbReference>
<feature type="compositionally biased region" description="Basic and acidic residues" evidence="3">
    <location>
        <begin position="190"/>
        <end position="205"/>
    </location>
</feature>
<organism evidence="5">
    <name type="scientific">Cyclophora tenuis</name>
    <name type="common">Marine diatom</name>
    <dbReference type="NCBI Taxonomy" id="216820"/>
    <lineage>
        <taxon>Eukaryota</taxon>
        <taxon>Sar</taxon>
        <taxon>Stramenopiles</taxon>
        <taxon>Ochrophyta</taxon>
        <taxon>Bacillariophyta</taxon>
        <taxon>Fragilariophyceae</taxon>
        <taxon>Fragilariophycidae</taxon>
        <taxon>Cyclophorales</taxon>
        <taxon>Cyclophoraceae</taxon>
        <taxon>Cyclophora</taxon>
    </lineage>
</organism>
<evidence type="ECO:0000259" key="4">
    <source>
        <dbReference type="PROSITE" id="PS50800"/>
    </source>
</evidence>
<dbReference type="SMART" id="SM00513">
    <property type="entry name" value="SAP"/>
    <property type="match status" value="1"/>
</dbReference>
<evidence type="ECO:0000313" key="5">
    <source>
        <dbReference type="EMBL" id="CAD8936041.1"/>
    </source>
</evidence>
<dbReference type="PANTHER" id="PTHR46551">
    <property type="entry name" value="SAP DOMAIN-CONTAINING RIBONUCLEOPROTEIN"/>
    <property type="match status" value="1"/>
</dbReference>
<dbReference type="GO" id="GO:0016973">
    <property type="term" value="P:poly(A)+ mRNA export from nucleus"/>
    <property type="evidence" value="ECO:0007669"/>
    <property type="project" value="TreeGrafter"/>
</dbReference>
<sequence>MCCVIVGHSPHQDHHHLRHCATMGDEMNVKKMKVSELRAALQKRGLSTEGLKADLVNRLQARLDEEEFGMVVAPQSTETTAEKVTKQEDKPEKAAPASTTELEQVAEPPGKEVPKTGEERPKDNATATEEAKSEEPSKEEPKEDGTPVESEDGKKENDASKTSSSKAKDVTSLDKKKERAKRFNIPVVVTKEDRAERFGTKKQLRDMPPLGATGNKTKSNNSKDKQGGGKNKGKGKDNNPKKSKKQKTEAEEEKLLPKEEIEKRLKRAGKFGIKNAAVDKLKAMLRKHRFAA</sequence>
<feature type="domain" description="SAP" evidence="4">
    <location>
        <begin position="29"/>
        <end position="63"/>
    </location>
</feature>
<evidence type="ECO:0000256" key="2">
    <source>
        <dbReference type="ARBA" id="ARBA00046328"/>
    </source>
</evidence>
<name>A0A7S1D3T5_CYCTE</name>
<keyword evidence="1" id="KW-0597">Phosphoprotein</keyword>
<comment type="similarity">
    <text evidence="2">Belongs to the SAP domain-containing ribonucleoprotein family.</text>
</comment>
<accession>A0A7S1D3T5</accession>
<protein>
    <recommendedName>
        <fullName evidence="4">SAP domain-containing protein</fullName>
    </recommendedName>
</protein>
<evidence type="ECO:0000256" key="3">
    <source>
        <dbReference type="SAM" id="MobiDB-lite"/>
    </source>
</evidence>
<feature type="region of interest" description="Disordered" evidence="3">
    <location>
        <begin position="73"/>
        <end position="259"/>
    </location>
</feature>
<dbReference type="EMBL" id="HBFW01010999">
    <property type="protein sequence ID" value="CAD8936041.1"/>
    <property type="molecule type" value="Transcribed_RNA"/>
</dbReference>
<dbReference type="InterPro" id="IPR052240">
    <property type="entry name" value="SAP_domain_ribonucleoprotein"/>
</dbReference>
<reference evidence="5" key="1">
    <citation type="submission" date="2021-01" db="EMBL/GenBank/DDBJ databases">
        <authorList>
            <person name="Corre E."/>
            <person name="Pelletier E."/>
            <person name="Niang G."/>
            <person name="Scheremetjew M."/>
            <person name="Finn R."/>
            <person name="Kale V."/>
            <person name="Holt S."/>
            <person name="Cochrane G."/>
            <person name="Meng A."/>
            <person name="Brown T."/>
            <person name="Cohen L."/>
        </authorList>
    </citation>
    <scope>NUCLEOTIDE SEQUENCE</scope>
    <source>
        <strain evidence="5">ECT3854</strain>
    </source>
</reference>
<proteinExistence type="inferred from homology"/>